<dbReference type="EMBL" id="CP011110">
    <property type="protein sequence ID" value="AKA25421.1"/>
    <property type="molecule type" value="Genomic_DNA"/>
</dbReference>
<evidence type="ECO:0000313" key="2">
    <source>
        <dbReference type="Proteomes" id="UP000032748"/>
    </source>
</evidence>
<dbReference type="KEGG" id="pcz:PCL1606_39720"/>
<evidence type="ECO:0000313" key="1">
    <source>
        <dbReference type="EMBL" id="AKA25421.1"/>
    </source>
</evidence>
<gene>
    <name evidence="1" type="ORF">PCL1606_39720</name>
</gene>
<accession>A0A0D5Y291</accession>
<sequence length="43" mass="4857">MQQPLEIAQSSLPYLPIHDRVPSVKFVEVYFNCPAPSEAGIRK</sequence>
<name>A0A0D5Y291_9PSED</name>
<proteinExistence type="predicted"/>
<reference evidence="1 2" key="1">
    <citation type="journal article" date="2015" name="Mol. Plant Microbe Interact.">
        <title>Comparative Genomic Analysis of Pseudomonas chlororaphis PCL1606 Reveals New Insight into Antifungal Compounds Involved in Biocontrol.</title>
        <authorList>
            <person name="Calderon C.E."/>
            <person name="Ramos C."/>
            <person name="de Vicente A."/>
            <person name="Cazorla F.M."/>
        </authorList>
    </citation>
    <scope>NUCLEOTIDE SEQUENCE [LARGE SCALE GENOMIC DNA]</scope>
    <source>
        <strain evidence="1 2">PCL1606</strain>
    </source>
</reference>
<organism evidence="1 2">
    <name type="scientific">Pseudomonas chlororaphis</name>
    <dbReference type="NCBI Taxonomy" id="587753"/>
    <lineage>
        <taxon>Bacteria</taxon>
        <taxon>Pseudomonadati</taxon>
        <taxon>Pseudomonadota</taxon>
        <taxon>Gammaproteobacteria</taxon>
        <taxon>Pseudomonadales</taxon>
        <taxon>Pseudomonadaceae</taxon>
        <taxon>Pseudomonas</taxon>
    </lineage>
</organism>
<dbReference type="Proteomes" id="UP000032748">
    <property type="component" value="Chromosome"/>
</dbReference>
<protein>
    <submittedName>
        <fullName evidence="1">Uncharacterized protein</fullName>
    </submittedName>
</protein>
<dbReference type="AlphaFoldDB" id="A0A0D5Y291"/>